<keyword evidence="1" id="KW-0547">Nucleotide-binding</keyword>
<dbReference type="SUPFAM" id="SSF52540">
    <property type="entry name" value="P-loop containing nucleoside triphosphate hydrolases"/>
    <property type="match status" value="1"/>
</dbReference>
<protein>
    <submittedName>
        <fullName evidence="5">AAA family ATPase</fullName>
    </submittedName>
</protein>
<dbReference type="GO" id="GO:0000725">
    <property type="term" value="P:recombinational repair"/>
    <property type="evidence" value="ECO:0007669"/>
    <property type="project" value="TreeGrafter"/>
</dbReference>
<dbReference type="InterPro" id="IPR000212">
    <property type="entry name" value="DNA_helicase_UvrD/REP"/>
</dbReference>
<evidence type="ECO:0000256" key="3">
    <source>
        <dbReference type="ARBA" id="ARBA00022806"/>
    </source>
</evidence>
<dbReference type="GO" id="GO:0016787">
    <property type="term" value="F:hydrolase activity"/>
    <property type="evidence" value="ECO:0007669"/>
    <property type="project" value="UniProtKB-UniRule"/>
</dbReference>
<dbReference type="InterPro" id="IPR014016">
    <property type="entry name" value="UvrD-like_ATP-bd"/>
</dbReference>
<dbReference type="InterPro" id="IPR027351">
    <property type="entry name" value="(+)RNA_virus_helicase_core_dom"/>
</dbReference>
<dbReference type="InterPro" id="IPR027417">
    <property type="entry name" value="P-loop_NTPase"/>
</dbReference>
<sequence>MQSPFRIPETLVHKADSRFIAGDVTRFAAIDGALAHTVDTLTTRIDTLRKAPGGAGHHAMERDMEIHRTHARLATIRRYGLDLCLGRMVGTDGTITYIGRLGLSGPDGDQLLVDWRTPAAEPFFAATHADPRGLTSRRRYRWSQGAIIDFWDEALTTEPADDLVLDDDSAFLAGLGAGRGERMRDVLGTIAADQDAIIRAGSAGTLVVDGGPGTGKTVVALHRAAYLLYADPRLSGQRGGVLVVGPHRPYLSYVADVLPGLGEQGVLTCTVADLVPESGCAVAESDPEVARLKASAAIVGAIEPAVRFYEETPRTSLTVDTDWGRLTLSPTDWAEAFGEAEPGTPHNDARDAVWEKLLEIALAALPIDPEELGEARTSLRRTTELVAAFNRAWPLLDPVDIVGDLWTVPAFLAMCAPWLTRAEVLALQRQDPAAWTLPDLPLLDAARRRIGDPEATRQRHRHAAALRSERARMDDVIADVIAADDSEMRVASMLRSDDLRNALDDDTVSATSDPDELAGPFAHIVVDEAQELTDAQWQMLLVRCPSRSFTVVGDRAQARDGFTETWQDRLGRVGLRDIRRAGLSVNYRTPAEIMAEAEPVIRAEIPDANVPTSIRSSGIPVTHARVGELESVVDGWLRENPDGTGCVIGDSVVLHRPRVRTLTPSTAKGLEFDLVVLVRPESFSAGVGGAVDRYVAMTRATQRLVILT</sequence>
<dbReference type="RefSeq" id="WP_005192021.1">
    <property type="nucleotide sequence ID" value="NZ_CP045804.1"/>
</dbReference>
<dbReference type="GO" id="GO:0043138">
    <property type="term" value="F:3'-5' DNA helicase activity"/>
    <property type="evidence" value="ECO:0007669"/>
    <property type="project" value="TreeGrafter"/>
</dbReference>
<dbReference type="GO" id="GO:0005829">
    <property type="term" value="C:cytosol"/>
    <property type="evidence" value="ECO:0007669"/>
    <property type="project" value="TreeGrafter"/>
</dbReference>
<evidence type="ECO:0000256" key="2">
    <source>
        <dbReference type="ARBA" id="ARBA00022801"/>
    </source>
</evidence>
<dbReference type="PANTHER" id="PTHR11070:SF45">
    <property type="entry name" value="DNA 3'-5' HELICASE"/>
    <property type="match status" value="1"/>
</dbReference>
<proteinExistence type="predicted"/>
<dbReference type="EMBL" id="CP045810">
    <property type="protein sequence ID" value="QHN37957.1"/>
    <property type="molecule type" value="Genomic_DNA"/>
</dbReference>
<keyword evidence="4" id="KW-0067">ATP-binding</keyword>
<dbReference type="PANTHER" id="PTHR11070">
    <property type="entry name" value="UVRD / RECB / PCRA DNA HELICASE FAMILY MEMBER"/>
    <property type="match status" value="1"/>
</dbReference>
<keyword evidence="2" id="KW-0378">Hydrolase</keyword>
<dbReference type="NCBIfam" id="NF041254">
    <property type="entry name" value="motor_HelR"/>
    <property type="match status" value="1"/>
</dbReference>
<accession>A0A857KW01</accession>
<gene>
    <name evidence="5" type="ORF">GII30_01055</name>
</gene>
<keyword evidence="3" id="KW-0347">Helicase</keyword>
<evidence type="ECO:0000256" key="1">
    <source>
        <dbReference type="ARBA" id="ARBA00022741"/>
    </source>
</evidence>
<evidence type="ECO:0000256" key="4">
    <source>
        <dbReference type="ARBA" id="ARBA00022840"/>
    </source>
</evidence>
<reference evidence="5" key="1">
    <citation type="journal article" date="2021" name="Nat. Microbiol.">
        <title>Cocultivation of an ultrasmall environmental parasitic bacterium with lytic ability against bacteria associated with wastewater foams.</title>
        <authorList>
            <person name="Batinovic S."/>
            <person name="Rose J.J.A."/>
            <person name="Ratcliffe J."/>
            <person name="Seviour R.J."/>
            <person name="Petrovski S."/>
        </authorList>
    </citation>
    <scope>NUCLEOTIDE SEQUENCE</scope>
    <source>
        <strain evidence="5">CON44</strain>
    </source>
</reference>
<dbReference type="PROSITE" id="PS51198">
    <property type="entry name" value="UVRD_HELICASE_ATP_BIND"/>
    <property type="match status" value="1"/>
</dbReference>
<evidence type="ECO:0000313" key="5">
    <source>
        <dbReference type="EMBL" id="QHN37957.1"/>
    </source>
</evidence>
<dbReference type="Gene3D" id="3.40.50.300">
    <property type="entry name" value="P-loop containing nucleotide triphosphate hydrolases"/>
    <property type="match status" value="3"/>
</dbReference>
<organism evidence="5">
    <name type="scientific">Gordonia amarae</name>
    <dbReference type="NCBI Taxonomy" id="36821"/>
    <lineage>
        <taxon>Bacteria</taxon>
        <taxon>Bacillati</taxon>
        <taxon>Actinomycetota</taxon>
        <taxon>Actinomycetes</taxon>
        <taxon>Mycobacteriales</taxon>
        <taxon>Gordoniaceae</taxon>
        <taxon>Gordonia</taxon>
    </lineage>
</organism>
<dbReference type="GO" id="GO:0003677">
    <property type="term" value="F:DNA binding"/>
    <property type="evidence" value="ECO:0007669"/>
    <property type="project" value="InterPro"/>
</dbReference>
<name>A0A857KW01_9ACTN</name>
<dbReference type="AlphaFoldDB" id="A0A857KW01"/>
<dbReference type="Pfam" id="PF01443">
    <property type="entry name" value="Viral_helicase1"/>
    <property type="match status" value="1"/>
</dbReference>
<dbReference type="GO" id="GO:0005524">
    <property type="term" value="F:ATP binding"/>
    <property type="evidence" value="ECO:0007669"/>
    <property type="project" value="UniProtKB-UniRule"/>
</dbReference>